<proteinExistence type="predicted"/>
<sequence>ENLGGVEIITPNPYTISLGPLGDIASPKQPLIVTRDLKILVPSPGGEVVRVIVEGTGTLRWEGPTGFNLANEPFSNLPAGSFIDFNAVEPGKYTLALALGGWAKVDVPGRPASIMAGPVPGVQAKLWTVANSDLYFYVPLGTTAFELRSLWATLATPNTFILTPPTGNPTTYVFTADGSEIITAPEPGLWLLSARVDSDSWFVHFGLAGVPPLLWHDPQYLLVPAIGPGPATRTVTIAATPGGTTTPVPGSYPVDEGTDFSVEAFPDPGYQFDGWTDGVVAFSNPLTVTVWADMALVANFSLIPPATGMTLVGDITDFETGAGMVEFLGKLYIAVNTGPTFEVPGAVIRYNDISGLSEVAFTQPAPHQGLGDIRVLNGVLYVTNLDPYDDKAYIYYSV</sequence>
<protein>
    <recommendedName>
        <fullName evidence="1">Bacterial repeat domain-containing protein</fullName>
    </recommendedName>
</protein>
<reference evidence="2" key="1">
    <citation type="journal article" date="2015" name="Nature">
        <title>Complex archaea that bridge the gap between prokaryotes and eukaryotes.</title>
        <authorList>
            <person name="Spang A."/>
            <person name="Saw J.H."/>
            <person name="Jorgensen S.L."/>
            <person name="Zaremba-Niedzwiedzka K."/>
            <person name="Martijn J."/>
            <person name="Lind A.E."/>
            <person name="van Eijk R."/>
            <person name="Schleper C."/>
            <person name="Guy L."/>
            <person name="Ettema T.J."/>
        </authorList>
    </citation>
    <scope>NUCLEOTIDE SEQUENCE</scope>
</reference>
<comment type="caution">
    <text evidence="2">The sequence shown here is derived from an EMBL/GenBank/DDBJ whole genome shotgun (WGS) entry which is preliminary data.</text>
</comment>
<feature type="non-terminal residue" evidence="2">
    <location>
        <position position="398"/>
    </location>
</feature>
<evidence type="ECO:0000259" key="1">
    <source>
        <dbReference type="Pfam" id="PF18998"/>
    </source>
</evidence>
<feature type="non-terminal residue" evidence="2">
    <location>
        <position position="1"/>
    </location>
</feature>
<dbReference type="InterPro" id="IPR044060">
    <property type="entry name" value="Bacterial_rp_domain"/>
</dbReference>
<evidence type="ECO:0000313" key="2">
    <source>
        <dbReference type="EMBL" id="KKK78310.1"/>
    </source>
</evidence>
<gene>
    <name evidence="2" type="ORF">LCGC14_2844850</name>
</gene>
<dbReference type="AlphaFoldDB" id="A0A0F8YWR4"/>
<dbReference type="Pfam" id="PF18998">
    <property type="entry name" value="Flg_new_2"/>
    <property type="match status" value="1"/>
</dbReference>
<dbReference type="EMBL" id="LAZR01054548">
    <property type="protein sequence ID" value="KKK78310.1"/>
    <property type="molecule type" value="Genomic_DNA"/>
</dbReference>
<name>A0A0F8YWR4_9ZZZZ</name>
<organism evidence="2">
    <name type="scientific">marine sediment metagenome</name>
    <dbReference type="NCBI Taxonomy" id="412755"/>
    <lineage>
        <taxon>unclassified sequences</taxon>
        <taxon>metagenomes</taxon>
        <taxon>ecological metagenomes</taxon>
    </lineage>
</organism>
<feature type="domain" description="Bacterial repeat" evidence="1">
    <location>
        <begin position="234"/>
        <end position="303"/>
    </location>
</feature>
<accession>A0A0F8YWR4</accession>